<dbReference type="CDD" id="cd06170">
    <property type="entry name" value="LuxR_C_like"/>
    <property type="match status" value="1"/>
</dbReference>
<feature type="domain" description="Response regulatory" evidence="5">
    <location>
        <begin position="24"/>
        <end position="149"/>
    </location>
</feature>
<dbReference type="PROSITE" id="PS50110">
    <property type="entry name" value="RESPONSE_REGULATORY"/>
    <property type="match status" value="1"/>
</dbReference>
<dbReference type="InterPro" id="IPR058245">
    <property type="entry name" value="NreC/VraR/RcsB-like_REC"/>
</dbReference>
<accession>A0A3P3EGP1</accession>
<protein>
    <submittedName>
        <fullName evidence="6">DNA-binding response regulator</fullName>
    </submittedName>
</protein>
<sequence>MTTTEWTSSLPFEAAQQALAKPRAILVVDDHDLVRMGVCALLQANVSATPFEIFEAGDLAEALAIYEGSQDAIELVLLDLYLPDTKGLSGLMAFRARYPGARVVVLSEAGSTTLAQDTLAQGAMTLGALAFLPKSATLKEVVSFIRACGLLGGDASVSSRLFPMPSPGDAVPPLSSRAKHKMTRRQLQVLNWLLEGRTNHEIAVLAELGEGTVKNYVAGILLQFGVRSRSQLISSLR</sequence>
<dbReference type="InterPro" id="IPR051015">
    <property type="entry name" value="EvgA-like"/>
</dbReference>
<comment type="caution">
    <text evidence="6">The sequence shown here is derived from an EMBL/GenBank/DDBJ whole genome shotgun (WGS) entry which is preliminary data.</text>
</comment>
<evidence type="ECO:0000313" key="6">
    <source>
        <dbReference type="EMBL" id="RRH85569.1"/>
    </source>
</evidence>
<dbReference type="EMBL" id="RQXU01000016">
    <property type="protein sequence ID" value="RRH85569.1"/>
    <property type="molecule type" value="Genomic_DNA"/>
</dbReference>
<dbReference type="GO" id="GO:0006355">
    <property type="term" value="P:regulation of DNA-templated transcription"/>
    <property type="evidence" value="ECO:0007669"/>
    <property type="project" value="InterPro"/>
</dbReference>
<keyword evidence="1 3" id="KW-0597">Phosphoprotein</keyword>
<dbReference type="InterPro" id="IPR001789">
    <property type="entry name" value="Sig_transdc_resp-reg_receiver"/>
</dbReference>
<dbReference type="InterPro" id="IPR000792">
    <property type="entry name" value="Tscrpt_reg_LuxR_C"/>
</dbReference>
<dbReference type="InterPro" id="IPR036388">
    <property type="entry name" value="WH-like_DNA-bd_sf"/>
</dbReference>
<organism evidence="6 7">
    <name type="scientific">Variovorax beijingensis</name>
    <dbReference type="NCBI Taxonomy" id="2496117"/>
    <lineage>
        <taxon>Bacteria</taxon>
        <taxon>Pseudomonadati</taxon>
        <taxon>Pseudomonadota</taxon>
        <taxon>Betaproteobacteria</taxon>
        <taxon>Burkholderiales</taxon>
        <taxon>Comamonadaceae</taxon>
        <taxon>Variovorax</taxon>
    </lineage>
</organism>
<dbReference type="SMART" id="SM00421">
    <property type="entry name" value="HTH_LUXR"/>
    <property type="match status" value="1"/>
</dbReference>
<dbReference type="PROSITE" id="PS50043">
    <property type="entry name" value="HTH_LUXR_2"/>
    <property type="match status" value="1"/>
</dbReference>
<evidence type="ECO:0000256" key="1">
    <source>
        <dbReference type="ARBA" id="ARBA00022553"/>
    </source>
</evidence>
<proteinExistence type="predicted"/>
<dbReference type="PRINTS" id="PR00038">
    <property type="entry name" value="HTHLUXR"/>
</dbReference>
<dbReference type="Proteomes" id="UP000271590">
    <property type="component" value="Unassembled WGS sequence"/>
</dbReference>
<feature type="modified residue" description="4-aspartylphosphate" evidence="3">
    <location>
        <position position="79"/>
    </location>
</feature>
<keyword evidence="2 6" id="KW-0238">DNA-binding</keyword>
<dbReference type="Pfam" id="PF00196">
    <property type="entry name" value="GerE"/>
    <property type="match status" value="1"/>
</dbReference>
<dbReference type="Pfam" id="PF00072">
    <property type="entry name" value="Response_reg"/>
    <property type="match status" value="1"/>
</dbReference>
<dbReference type="SUPFAM" id="SSF52172">
    <property type="entry name" value="CheY-like"/>
    <property type="match status" value="1"/>
</dbReference>
<evidence type="ECO:0000313" key="7">
    <source>
        <dbReference type="Proteomes" id="UP000271590"/>
    </source>
</evidence>
<evidence type="ECO:0000256" key="2">
    <source>
        <dbReference type="ARBA" id="ARBA00023125"/>
    </source>
</evidence>
<evidence type="ECO:0000259" key="5">
    <source>
        <dbReference type="PROSITE" id="PS50110"/>
    </source>
</evidence>
<evidence type="ECO:0000259" key="4">
    <source>
        <dbReference type="PROSITE" id="PS50043"/>
    </source>
</evidence>
<dbReference type="SUPFAM" id="SSF46894">
    <property type="entry name" value="C-terminal effector domain of the bipartite response regulators"/>
    <property type="match status" value="1"/>
</dbReference>
<reference evidence="6 7" key="1">
    <citation type="submission" date="2018-11" db="EMBL/GenBank/DDBJ databases">
        <title>The genome of Variovorax sp T529.</title>
        <authorList>
            <person name="Gao J."/>
        </authorList>
    </citation>
    <scope>NUCLEOTIDE SEQUENCE [LARGE SCALE GENOMIC DNA]</scope>
    <source>
        <strain evidence="6 7">T529</strain>
    </source>
</reference>
<dbReference type="AlphaFoldDB" id="A0A3P3EGP1"/>
<evidence type="ECO:0000256" key="3">
    <source>
        <dbReference type="PROSITE-ProRule" id="PRU00169"/>
    </source>
</evidence>
<gene>
    <name evidence="6" type="ORF">EH244_22820</name>
</gene>
<dbReference type="InterPro" id="IPR016032">
    <property type="entry name" value="Sig_transdc_resp-reg_C-effctor"/>
</dbReference>
<dbReference type="RefSeq" id="WP_124960606.1">
    <property type="nucleotide sequence ID" value="NZ_RQXU01000016.1"/>
</dbReference>
<dbReference type="Gene3D" id="1.10.10.10">
    <property type="entry name" value="Winged helix-like DNA-binding domain superfamily/Winged helix DNA-binding domain"/>
    <property type="match status" value="1"/>
</dbReference>
<dbReference type="Gene3D" id="3.40.50.2300">
    <property type="match status" value="1"/>
</dbReference>
<feature type="domain" description="HTH luxR-type" evidence="4">
    <location>
        <begin position="175"/>
        <end position="237"/>
    </location>
</feature>
<dbReference type="PANTHER" id="PTHR45566">
    <property type="entry name" value="HTH-TYPE TRANSCRIPTIONAL REGULATOR YHJB-RELATED"/>
    <property type="match status" value="1"/>
</dbReference>
<dbReference type="InterPro" id="IPR011006">
    <property type="entry name" value="CheY-like_superfamily"/>
</dbReference>
<name>A0A3P3EGP1_9BURK</name>
<dbReference type="SMART" id="SM00448">
    <property type="entry name" value="REC"/>
    <property type="match status" value="1"/>
</dbReference>
<dbReference type="GO" id="GO:0003677">
    <property type="term" value="F:DNA binding"/>
    <property type="evidence" value="ECO:0007669"/>
    <property type="project" value="UniProtKB-KW"/>
</dbReference>
<dbReference type="PANTHER" id="PTHR45566:SF1">
    <property type="entry name" value="HTH-TYPE TRANSCRIPTIONAL REGULATOR YHJB-RELATED"/>
    <property type="match status" value="1"/>
</dbReference>
<dbReference type="CDD" id="cd17535">
    <property type="entry name" value="REC_NarL-like"/>
    <property type="match status" value="1"/>
</dbReference>
<dbReference type="GO" id="GO:0000160">
    <property type="term" value="P:phosphorelay signal transduction system"/>
    <property type="evidence" value="ECO:0007669"/>
    <property type="project" value="InterPro"/>
</dbReference>